<accession>A0A7G9GQK4</accession>
<protein>
    <submittedName>
        <fullName evidence="1">Uncharacterized protein</fullName>
    </submittedName>
</protein>
<dbReference type="Proteomes" id="UP000515856">
    <property type="component" value="Chromosome"/>
</dbReference>
<sequence length="107" mass="12616">MEVKQLNEAQYMCTMGTKMYDVTESAEAVVNIWNYAKQLLKDNLISKYGFSKKYVEAVYENNEHTYQHILLFTNQKNSYAVIIIDIIHKTILGHYILDLNEKYSLNR</sequence>
<organism evidence="1 2">
    <name type="scientific">[Eubacterium] hominis</name>
    <dbReference type="NCBI Taxonomy" id="2764325"/>
    <lineage>
        <taxon>Bacteria</taxon>
        <taxon>Bacillati</taxon>
        <taxon>Bacillota</taxon>
        <taxon>Erysipelotrichia</taxon>
        <taxon>Erysipelotrichales</taxon>
        <taxon>Erysipelotrichaceae</taxon>
        <taxon>Amedibacillus</taxon>
    </lineage>
</organism>
<dbReference type="GeneID" id="97189044"/>
<gene>
    <name evidence="1" type="ORF">H9Q80_03800</name>
</gene>
<dbReference type="KEGG" id="ehn:H9Q80_03800"/>
<name>A0A7G9GQK4_9FIRM</name>
<dbReference type="EMBL" id="CP060636">
    <property type="protein sequence ID" value="QNM13086.1"/>
    <property type="molecule type" value="Genomic_DNA"/>
</dbReference>
<proteinExistence type="predicted"/>
<evidence type="ECO:0000313" key="2">
    <source>
        <dbReference type="Proteomes" id="UP000515856"/>
    </source>
</evidence>
<evidence type="ECO:0000313" key="1">
    <source>
        <dbReference type="EMBL" id="QNM13086.1"/>
    </source>
</evidence>
<dbReference type="AlphaFoldDB" id="A0A7G9GQK4"/>
<keyword evidence="2" id="KW-1185">Reference proteome</keyword>
<dbReference type="RefSeq" id="WP_009251545.1">
    <property type="nucleotide sequence ID" value="NZ_CP060636.1"/>
</dbReference>
<reference evidence="1 2" key="1">
    <citation type="submission" date="2020-08" db="EMBL/GenBank/DDBJ databases">
        <authorList>
            <person name="Liu C."/>
            <person name="Sun Q."/>
        </authorList>
    </citation>
    <scope>NUCLEOTIDE SEQUENCE [LARGE SCALE GENOMIC DNA]</scope>
    <source>
        <strain evidence="1 2">NSJ-61</strain>
    </source>
</reference>